<organism evidence="2 3">
    <name type="scientific">Oryza sativa subsp. japonica</name>
    <name type="common">Rice</name>
    <dbReference type="NCBI Taxonomy" id="39947"/>
    <lineage>
        <taxon>Eukaryota</taxon>
        <taxon>Viridiplantae</taxon>
        <taxon>Streptophyta</taxon>
        <taxon>Embryophyta</taxon>
        <taxon>Tracheophyta</taxon>
        <taxon>Spermatophyta</taxon>
        <taxon>Magnoliopsida</taxon>
        <taxon>Liliopsida</taxon>
        <taxon>Poales</taxon>
        <taxon>Poaceae</taxon>
        <taxon>BOP clade</taxon>
        <taxon>Oryzoideae</taxon>
        <taxon>Oryzeae</taxon>
        <taxon>Oryzinae</taxon>
        <taxon>Oryza</taxon>
        <taxon>Oryza sativa</taxon>
    </lineage>
</organism>
<evidence type="ECO:0000256" key="1">
    <source>
        <dbReference type="SAM" id="MobiDB-lite"/>
    </source>
</evidence>
<sequence>FFPSFHCKRSKSGSSRKTPSCPRPPPPPPPRSRPSAVSLSPVGVRRRRRRPPLLLLLLGWPRAPEGTRRRRGSSLLPYTLVVVQAHLKNIYMLMIATPFQIIPWNSWVF</sequence>
<reference evidence="3" key="2">
    <citation type="journal article" date="2008" name="Nucleic Acids Res.">
        <title>The rice annotation project database (RAP-DB): 2008 update.</title>
        <authorList>
            <consortium name="The rice annotation project (RAP)"/>
        </authorList>
    </citation>
    <scope>GENOME REANNOTATION</scope>
    <source>
        <strain evidence="3">cv. Nipponbare</strain>
    </source>
</reference>
<dbReference type="Proteomes" id="UP000000763">
    <property type="component" value="Chromosome 12"/>
</dbReference>
<dbReference type="EMBL" id="AP008218">
    <property type="protein sequence ID" value="BAF29943.1"/>
    <property type="molecule type" value="Genomic_DNA"/>
</dbReference>
<gene>
    <name evidence="2" type="ordered locus">Os12g0533500</name>
</gene>
<feature type="region of interest" description="Disordered" evidence="1">
    <location>
        <begin position="1"/>
        <end position="44"/>
    </location>
</feature>
<protein>
    <submittedName>
        <fullName evidence="2">Os12g0533500 protein</fullName>
    </submittedName>
</protein>
<proteinExistence type="predicted"/>
<feature type="compositionally biased region" description="Basic residues" evidence="1">
    <location>
        <begin position="1"/>
        <end position="11"/>
    </location>
</feature>
<dbReference type="AlphaFoldDB" id="Q0IMX2"/>
<feature type="compositionally biased region" description="Pro residues" evidence="1">
    <location>
        <begin position="21"/>
        <end position="32"/>
    </location>
</feature>
<accession>Q0IMX2</accession>
<name>Q0IMX2_ORYSJ</name>
<evidence type="ECO:0000313" key="3">
    <source>
        <dbReference type="Proteomes" id="UP000000763"/>
    </source>
</evidence>
<evidence type="ECO:0000313" key="2">
    <source>
        <dbReference type="EMBL" id="BAF29943.1"/>
    </source>
</evidence>
<feature type="non-terminal residue" evidence="2">
    <location>
        <position position="1"/>
    </location>
</feature>
<reference evidence="2 3" key="1">
    <citation type="journal article" date="2005" name="Nature">
        <title>The map-based sequence of the rice genome.</title>
        <authorList>
            <consortium name="International rice genome sequencing project (IRGSP)"/>
            <person name="Matsumoto T."/>
            <person name="Wu J."/>
            <person name="Kanamori H."/>
            <person name="Katayose Y."/>
            <person name="Fujisawa M."/>
            <person name="Namiki N."/>
            <person name="Mizuno H."/>
            <person name="Yamamoto K."/>
            <person name="Antonio B.A."/>
            <person name="Baba T."/>
            <person name="Sakata K."/>
            <person name="Nagamura Y."/>
            <person name="Aoki H."/>
            <person name="Arikawa K."/>
            <person name="Arita K."/>
            <person name="Bito T."/>
            <person name="Chiden Y."/>
            <person name="Fujitsuka N."/>
            <person name="Fukunaka R."/>
            <person name="Hamada M."/>
            <person name="Harada C."/>
            <person name="Hayashi A."/>
            <person name="Hijishita S."/>
            <person name="Honda M."/>
            <person name="Hosokawa S."/>
            <person name="Ichikawa Y."/>
            <person name="Idonuma A."/>
            <person name="Iijima M."/>
            <person name="Ikeda M."/>
            <person name="Ikeno M."/>
            <person name="Ito K."/>
            <person name="Ito S."/>
            <person name="Ito T."/>
            <person name="Ito Y."/>
            <person name="Ito Y."/>
            <person name="Iwabuchi A."/>
            <person name="Kamiya K."/>
            <person name="Karasawa W."/>
            <person name="Kurita K."/>
            <person name="Katagiri S."/>
            <person name="Kikuta A."/>
            <person name="Kobayashi H."/>
            <person name="Kobayashi N."/>
            <person name="Machita K."/>
            <person name="Maehara T."/>
            <person name="Masukawa M."/>
            <person name="Mizubayashi T."/>
            <person name="Mukai Y."/>
            <person name="Nagasaki H."/>
            <person name="Nagata Y."/>
            <person name="Naito S."/>
            <person name="Nakashima M."/>
            <person name="Nakama Y."/>
            <person name="Nakamichi Y."/>
            <person name="Nakamura M."/>
            <person name="Meguro A."/>
            <person name="Negishi M."/>
            <person name="Ohta I."/>
            <person name="Ohta T."/>
            <person name="Okamoto M."/>
            <person name="Ono N."/>
            <person name="Saji S."/>
            <person name="Sakaguchi M."/>
            <person name="Sakai K."/>
            <person name="Shibata M."/>
            <person name="Shimokawa T."/>
            <person name="Song J."/>
            <person name="Takazaki Y."/>
            <person name="Terasawa K."/>
            <person name="Tsugane M."/>
            <person name="Tsuji K."/>
            <person name="Ueda S."/>
            <person name="Waki K."/>
            <person name="Yamagata H."/>
            <person name="Yamamoto M."/>
            <person name="Yamamoto S."/>
            <person name="Yamane H."/>
            <person name="Yoshiki S."/>
            <person name="Yoshihara R."/>
            <person name="Yukawa K."/>
            <person name="Zhong H."/>
            <person name="Yano M."/>
            <person name="Yuan Q."/>
            <person name="Ouyang S."/>
            <person name="Liu J."/>
            <person name="Jones K.M."/>
            <person name="Gansberger K."/>
            <person name="Moffat K."/>
            <person name="Hill J."/>
            <person name="Bera J."/>
            <person name="Fadrosh D."/>
            <person name="Jin S."/>
            <person name="Johri S."/>
            <person name="Kim M."/>
            <person name="Overton L."/>
            <person name="Reardon M."/>
            <person name="Tsitrin T."/>
            <person name="Vuong H."/>
            <person name="Weaver B."/>
            <person name="Ciecko A."/>
            <person name="Tallon L."/>
            <person name="Jackson J."/>
            <person name="Pai G."/>
            <person name="Aken S.V."/>
            <person name="Utterback T."/>
            <person name="Reidmuller S."/>
            <person name="Feldblyum T."/>
            <person name="Hsiao J."/>
            <person name="Zismann V."/>
            <person name="Iobst S."/>
            <person name="de Vazeille A.R."/>
            <person name="Buell C.R."/>
            <person name="Ying K."/>
            <person name="Li Y."/>
            <person name="Lu T."/>
            <person name="Huang Y."/>
            <person name="Zhao Q."/>
            <person name="Feng Q."/>
            <person name="Zhang L."/>
            <person name="Zhu J."/>
            <person name="Weng Q."/>
            <person name="Mu J."/>
            <person name="Lu Y."/>
            <person name="Fan D."/>
            <person name="Liu Y."/>
            <person name="Guan J."/>
            <person name="Zhang Y."/>
            <person name="Yu S."/>
            <person name="Liu X."/>
            <person name="Zhang Y."/>
            <person name="Hong G."/>
            <person name="Han B."/>
            <person name="Choisne N."/>
            <person name="Demange N."/>
            <person name="Orjeda G."/>
            <person name="Samain S."/>
            <person name="Cattolico L."/>
            <person name="Pelletier E."/>
            <person name="Couloux A."/>
            <person name="Segurens B."/>
            <person name="Wincker P."/>
            <person name="D'Hont A."/>
            <person name="Scarpelli C."/>
            <person name="Weissenbach J."/>
            <person name="Salanoubat M."/>
            <person name="Quetier F."/>
            <person name="Yu Y."/>
            <person name="Kim H.R."/>
            <person name="Rambo T."/>
            <person name="Currie J."/>
            <person name="Collura K."/>
            <person name="Luo M."/>
            <person name="Yang T."/>
            <person name="Ammiraju J.S.S."/>
            <person name="Engler F."/>
            <person name="Soderlund C."/>
            <person name="Wing R.A."/>
            <person name="Palmer L.E."/>
            <person name="de la Bastide M."/>
            <person name="Spiegel L."/>
            <person name="Nascimento L."/>
            <person name="Zutavern T."/>
            <person name="O'Shaughnessy A."/>
            <person name="Dike S."/>
            <person name="Dedhia N."/>
            <person name="Preston R."/>
            <person name="Balija V."/>
            <person name="McCombie W.R."/>
            <person name="Chow T."/>
            <person name="Chen H."/>
            <person name="Chung M."/>
            <person name="Chen C."/>
            <person name="Shaw J."/>
            <person name="Wu H."/>
            <person name="Hsiao K."/>
            <person name="Chao Y."/>
            <person name="Chu M."/>
            <person name="Cheng C."/>
            <person name="Hour A."/>
            <person name="Lee P."/>
            <person name="Lin S."/>
            <person name="Lin Y."/>
            <person name="Liou J."/>
            <person name="Liu S."/>
            <person name="Hsing Y."/>
            <person name="Raghuvanshi S."/>
            <person name="Mohanty A."/>
            <person name="Bharti A.K."/>
            <person name="Gaur A."/>
            <person name="Gupta V."/>
            <person name="Kumar D."/>
            <person name="Ravi V."/>
            <person name="Vij S."/>
            <person name="Kapur A."/>
            <person name="Khurana P."/>
            <person name="Khurana P."/>
            <person name="Khurana J.P."/>
            <person name="Tyagi A.K."/>
            <person name="Gaikwad K."/>
            <person name="Singh A."/>
            <person name="Dalal V."/>
            <person name="Srivastava S."/>
            <person name="Dixit A."/>
            <person name="Pal A.K."/>
            <person name="Ghazi I.A."/>
            <person name="Yadav M."/>
            <person name="Pandit A."/>
            <person name="Bhargava A."/>
            <person name="Sureshbabu K."/>
            <person name="Batra K."/>
            <person name="Sharma T.R."/>
            <person name="Mohapatra T."/>
            <person name="Singh N.K."/>
            <person name="Messing J."/>
            <person name="Nelson A.B."/>
            <person name="Fuks G."/>
            <person name="Kavchok S."/>
            <person name="Keizer G."/>
            <person name="Linton E."/>
            <person name="Llaca V."/>
            <person name="Song R."/>
            <person name="Tanyolac B."/>
            <person name="Young S."/>
            <person name="Ho-Il K."/>
            <person name="Hahn J.H."/>
            <person name="Sangsakoo G."/>
            <person name="Vanavichit A."/>
            <person name="de Mattos Luiz.A.T."/>
            <person name="Zimmer P.D."/>
            <person name="Malone G."/>
            <person name="Dellagostin O."/>
            <person name="de Oliveira A.C."/>
            <person name="Bevan M."/>
            <person name="Bancroft I."/>
            <person name="Minx P."/>
            <person name="Cordum H."/>
            <person name="Wilson R."/>
            <person name="Cheng Z."/>
            <person name="Jin W."/>
            <person name="Jiang J."/>
            <person name="Leong S.A."/>
            <person name="Iwama H."/>
            <person name="Gojobori T."/>
            <person name="Itoh T."/>
            <person name="Niimura Y."/>
            <person name="Fujii Y."/>
            <person name="Habara T."/>
            <person name="Sakai H."/>
            <person name="Sato Y."/>
            <person name="Wilson G."/>
            <person name="Kumar K."/>
            <person name="McCouch S."/>
            <person name="Juretic N."/>
            <person name="Hoen D."/>
            <person name="Wright S."/>
            <person name="Bruskiewich R."/>
            <person name="Bureau T."/>
            <person name="Miyao A."/>
            <person name="Hirochika H."/>
            <person name="Nishikawa T."/>
            <person name="Kadowaki K."/>
            <person name="Sugiura M."/>
            <person name="Burr B."/>
            <person name="Sasaki T."/>
        </authorList>
    </citation>
    <scope>NUCLEOTIDE SEQUENCE [LARGE SCALE GENOMIC DNA]</scope>
    <source>
        <strain evidence="3">cv. Nipponbare</strain>
    </source>
</reference>
<dbReference type="KEGG" id="dosa:Os12g0533500"/>